<feature type="domain" description="FecR protein" evidence="3">
    <location>
        <begin position="71"/>
        <end position="159"/>
    </location>
</feature>
<feature type="chain" id="PRO_5047221218" evidence="2">
    <location>
        <begin position="24"/>
        <end position="161"/>
    </location>
</feature>
<feature type="compositionally biased region" description="Basic and acidic residues" evidence="1">
    <location>
        <begin position="62"/>
        <end position="75"/>
    </location>
</feature>
<feature type="signal peptide" evidence="2">
    <location>
        <begin position="1"/>
        <end position="23"/>
    </location>
</feature>
<comment type="caution">
    <text evidence="4">The sequence shown here is derived from an EMBL/GenBank/DDBJ whole genome shotgun (WGS) entry which is preliminary data.</text>
</comment>
<dbReference type="Gene3D" id="2.60.120.1440">
    <property type="match status" value="1"/>
</dbReference>
<evidence type="ECO:0000313" key="5">
    <source>
        <dbReference type="Proteomes" id="UP001363010"/>
    </source>
</evidence>
<evidence type="ECO:0000256" key="1">
    <source>
        <dbReference type="SAM" id="MobiDB-lite"/>
    </source>
</evidence>
<dbReference type="RefSeq" id="WP_340364970.1">
    <property type="nucleotide sequence ID" value="NZ_JBBKZV010000010.1"/>
</dbReference>
<organism evidence="4 5">
    <name type="scientific">Variovorax humicola</name>
    <dbReference type="NCBI Taxonomy" id="1769758"/>
    <lineage>
        <taxon>Bacteria</taxon>
        <taxon>Pseudomonadati</taxon>
        <taxon>Pseudomonadota</taxon>
        <taxon>Betaproteobacteria</taxon>
        <taxon>Burkholderiales</taxon>
        <taxon>Comamonadaceae</taxon>
        <taxon>Variovorax</taxon>
    </lineage>
</organism>
<evidence type="ECO:0000256" key="2">
    <source>
        <dbReference type="SAM" id="SignalP"/>
    </source>
</evidence>
<evidence type="ECO:0000313" key="4">
    <source>
        <dbReference type="EMBL" id="MEJ8823942.1"/>
    </source>
</evidence>
<dbReference type="Proteomes" id="UP001363010">
    <property type="component" value="Unassembled WGS sequence"/>
</dbReference>
<gene>
    <name evidence="4" type="ORF">WKW80_18245</name>
</gene>
<dbReference type="PANTHER" id="PTHR38731">
    <property type="entry name" value="LIPL45-RELATED LIPOPROTEIN-RELATED"/>
    <property type="match status" value="1"/>
</dbReference>
<protein>
    <submittedName>
        <fullName evidence="4">FecR family protein</fullName>
    </submittedName>
</protein>
<dbReference type="EMBL" id="JBBKZV010000010">
    <property type="protein sequence ID" value="MEJ8823942.1"/>
    <property type="molecule type" value="Genomic_DNA"/>
</dbReference>
<dbReference type="PANTHER" id="PTHR38731:SF1">
    <property type="entry name" value="FECR PROTEIN DOMAIN-CONTAINING PROTEIN"/>
    <property type="match status" value="1"/>
</dbReference>
<keyword evidence="2" id="KW-0732">Signal</keyword>
<evidence type="ECO:0000259" key="3">
    <source>
        <dbReference type="Pfam" id="PF04773"/>
    </source>
</evidence>
<dbReference type="Pfam" id="PF04773">
    <property type="entry name" value="FecR"/>
    <property type="match status" value="1"/>
</dbReference>
<proteinExistence type="predicted"/>
<keyword evidence="5" id="KW-1185">Reference proteome</keyword>
<name>A0ABU8W3L6_9BURK</name>
<dbReference type="InterPro" id="IPR006860">
    <property type="entry name" value="FecR"/>
</dbReference>
<reference evidence="4 5" key="1">
    <citation type="submission" date="2024-03" db="EMBL/GenBank/DDBJ databases">
        <title>Novel species of the genus Variovorax.</title>
        <authorList>
            <person name="Liu Q."/>
            <person name="Xin Y.-H."/>
        </authorList>
    </citation>
    <scope>NUCLEOTIDE SEQUENCE [LARGE SCALE GENOMIC DNA]</scope>
    <source>
        <strain evidence="4 5">KACC 18501</strain>
    </source>
</reference>
<accession>A0ABU8W3L6</accession>
<feature type="region of interest" description="Disordered" evidence="1">
    <location>
        <begin position="60"/>
        <end position="80"/>
    </location>
</feature>
<sequence>MRKNAFLAVATLVCATATATASAQTRAAPATAPSAPTHAGIVKNVRGEVQLLDTNGTMRAARPSDEVSPVDRVRTGPDSGASVVLRDGTTLIVGPSSQLDLKEFRYESTTQNGNLVVSLLRGSLRMITGQIGKGHPDDLRVETQTATIGIRGTDFIVEVEQ</sequence>